<feature type="binding site" evidence="16">
    <location>
        <position position="889"/>
    </location>
    <ligand>
        <name>ATP</name>
        <dbReference type="ChEBI" id="CHEBI:30616"/>
    </ligand>
</feature>
<comment type="caution">
    <text evidence="23">The sequence shown here is derived from an EMBL/GenBank/DDBJ whole genome shotgun (WGS) entry which is preliminary data.</text>
</comment>
<dbReference type="Pfam" id="PF16209">
    <property type="entry name" value="PhoLip_ATPase_N"/>
    <property type="match status" value="1"/>
</dbReference>
<feature type="binding site" evidence="17">
    <location>
        <position position="885"/>
    </location>
    <ligand>
        <name>Mg(2+)</name>
        <dbReference type="ChEBI" id="CHEBI:18420"/>
    </ligand>
</feature>
<dbReference type="SUPFAM" id="SSF56784">
    <property type="entry name" value="HAD-like"/>
    <property type="match status" value="1"/>
</dbReference>
<dbReference type="GO" id="GO:0045332">
    <property type="term" value="P:phospholipid translocation"/>
    <property type="evidence" value="ECO:0007669"/>
    <property type="project" value="TreeGrafter"/>
</dbReference>
<dbReference type="SUPFAM" id="SSF81653">
    <property type="entry name" value="Calcium ATPase, transduction domain A"/>
    <property type="match status" value="1"/>
</dbReference>
<evidence type="ECO:0000256" key="1">
    <source>
        <dbReference type="ARBA" id="ARBA00001946"/>
    </source>
</evidence>
<dbReference type="FunFam" id="3.40.50.1000:FF:000009">
    <property type="entry name" value="Phospholipid-transporting ATPase"/>
    <property type="match status" value="1"/>
</dbReference>
<dbReference type="Gene3D" id="2.70.150.10">
    <property type="entry name" value="Calcium-transporting ATPase, cytoplasmic transduction domain A"/>
    <property type="match status" value="1"/>
</dbReference>
<dbReference type="InterPro" id="IPR023298">
    <property type="entry name" value="ATPase_P-typ_TM_dom_sf"/>
</dbReference>
<dbReference type="InterPro" id="IPR023214">
    <property type="entry name" value="HAD_sf"/>
</dbReference>
<dbReference type="EMBL" id="VWRR01000007">
    <property type="protein sequence ID" value="KAF6003334.1"/>
    <property type="molecule type" value="Genomic_DNA"/>
</dbReference>
<feature type="transmembrane region" description="Helical" evidence="18">
    <location>
        <begin position="946"/>
        <end position="968"/>
    </location>
</feature>
<evidence type="ECO:0000256" key="4">
    <source>
        <dbReference type="ARBA" id="ARBA00022448"/>
    </source>
</evidence>
<feature type="domain" description="P-type ATPase A" evidence="20">
    <location>
        <begin position="279"/>
        <end position="409"/>
    </location>
</feature>
<dbReference type="SFLD" id="SFLDG00002">
    <property type="entry name" value="C1.7:_P-type_atpase_like"/>
    <property type="match status" value="1"/>
</dbReference>
<evidence type="ECO:0000256" key="13">
    <source>
        <dbReference type="ARBA" id="ARBA00023136"/>
    </source>
</evidence>
<proteinExistence type="inferred from homology"/>
<dbReference type="PROSITE" id="PS00154">
    <property type="entry name" value="ATPASE_E1_E2"/>
    <property type="match status" value="1"/>
</dbReference>
<evidence type="ECO:0000256" key="10">
    <source>
        <dbReference type="ARBA" id="ARBA00022967"/>
    </source>
</evidence>
<evidence type="ECO:0000256" key="2">
    <source>
        <dbReference type="ARBA" id="ARBA00004127"/>
    </source>
</evidence>
<dbReference type="GO" id="GO:0005768">
    <property type="term" value="C:endosome"/>
    <property type="evidence" value="ECO:0007669"/>
    <property type="project" value="TreeGrafter"/>
</dbReference>
<dbReference type="InterPro" id="IPR032630">
    <property type="entry name" value="P_typ_ATPase_c"/>
</dbReference>
<dbReference type="NCBIfam" id="TIGR01652">
    <property type="entry name" value="ATPase-Plipid"/>
    <property type="match status" value="1"/>
</dbReference>
<feature type="binding site" evidence="17">
    <location>
        <position position="889"/>
    </location>
    <ligand>
        <name>Mg(2+)</name>
        <dbReference type="ChEBI" id="CHEBI:18420"/>
    </ligand>
</feature>
<evidence type="ECO:0000256" key="14">
    <source>
        <dbReference type="ARBA" id="ARBA00034036"/>
    </source>
</evidence>
<evidence type="ECO:0000259" key="22">
    <source>
        <dbReference type="Pfam" id="PF16212"/>
    </source>
</evidence>
<keyword evidence="6 17" id="KW-0479">Metal-binding</keyword>
<organism evidence="23 24">
    <name type="scientific">Cyanidiococcus yangmingshanensis</name>
    <dbReference type="NCBI Taxonomy" id="2690220"/>
    <lineage>
        <taxon>Eukaryota</taxon>
        <taxon>Rhodophyta</taxon>
        <taxon>Bangiophyceae</taxon>
        <taxon>Cyanidiales</taxon>
        <taxon>Cyanidiaceae</taxon>
        <taxon>Cyanidiococcus</taxon>
    </lineage>
</organism>
<keyword evidence="11 18" id="KW-1133">Transmembrane helix</keyword>
<evidence type="ECO:0000313" key="23">
    <source>
        <dbReference type="EMBL" id="KAF6003334.1"/>
    </source>
</evidence>
<feature type="transmembrane region" description="Helical" evidence="18">
    <location>
        <begin position="431"/>
        <end position="450"/>
    </location>
</feature>
<evidence type="ECO:0000256" key="7">
    <source>
        <dbReference type="ARBA" id="ARBA00022741"/>
    </source>
</evidence>
<dbReference type="PRINTS" id="PR00119">
    <property type="entry name" value="CATATPASE"/>
</dbReference>
<dbReference type="InterPro" id="IPR032631">
    <property type="entry name" value="P-type_ATPase_N"/>
</dbReference>
<evidence type="ECO:0000313" key="24">
    <source>
        <dbReference type="Proteomes" id="UP000530660"/>
    </source>
</evidence>
<sequence>MDARRPTGGLTRRSAAERILRLRAQSIDETVDVEGGGRQGAISEENADQNGAHDGHSAGVASAWHGRRNGRYLASGIDMDGLGALPHQNDAPITVEKVGLESAASPKSGQSSESALLTQKSMVASSTDSNAPLGEAEPRSVSKSSALQHLRRRWFVKAPPRPRTIYLENGTTDPSRRRFPDNAVRNSKYNALTFFPRALYEEFRMFYNIFFLLIAISQLIPALRVGYLVTYIGPLAFVLTVSMSKSAIDDILRRRRDNEVNRQVYEKLVATSSSVVERRTVRASDLRVGDLISLYKDQRVPADCVLLRASPDPNGTVFLRTDHLDGETDWKLRRAVHSTQSLPSDEALVGMHASVWAEAPRKEIYEFQGNLYLTNGAVEPLSLENTLWASTVLASGNAVALVIYTGSESRSMMNMTEPPSKVGLLDEEVNFLSKLLFALLFTMAFILLCFKGFGRHWFLYLLRYLLLLASIIPISMRINLDLAKYVYKFVIEHDRAMPEAVVRNSDIPEELGRLDFILTDKTGTLTKNEMVFKKIHFGSMLFGRDALDDLRQYVERAFAGGKEPLDREIRESLLAIALAHNVTPIDEDFQAASPDEVALVQFASALGVQLIEHTPTRMRLRLPDGVIATFEILVEFPFTSAAKRMGIVLHGPQEPDVPIPRRIMLFVKGADSVIGRLVRTNDWLDEECGNMAREGLRTLIYAMRHLSEPEYRDFAELFAAARARTQGRTEAMALAQARLERDMKLLCITGVEDVLQDGVKATLEQLRQAEFHVWMLTGDKVETAKCIGTSSRLVGRNQRTFTISGVESRTVASRQLARFKRRQNEVLVIDGTTLDVMLHHFPEDFIQVAGKAPAVIACRCSPTQKGELARLIRRYLGKRVLAIGDGGNDVAMIRRANVGIGIPGKEGRQASMAADFSIVQFSHLPRLLLWHGRNCYKRSACLAQFVIHRGLIIAVIQMCFTAFFYFAAISVFNGLLMVGYATIFTMLPIFSLILDRDVRDTIALAYPELYTELRRGRSLNVRTFLTWVLKAFYSGTAIMTFAVLVLWNDEFFTTANIQAVAFTALIILELLMVASEIHTWHYLMLLSEALSLLFYALAIFILTQEFNRRLVFSVGFIWKTVVIVIVAWLPIELAKRVDRCIRPPRYLKVGEAPASTA</sequence>
<feature type="transmembrane region" description="Helical" evidence="18">
    <location>
        <begin position="457"/>
        <end position="476"/>
    </location>
</feature>
<evidence type="ECO:0000256" key="3">
    <source>
        <dbReference type="ARBA" id="ARBA00008109"/>
    </source>
</evidence>
<feature type="domain" description="P-type ATPase N-terminal" evidence="21">
    <location>
        <begin position="173"/>
        <end position="232"/>
    </location>
</feature>
<feature type="binding site" evidence="16">
    <location>
        <position position="668"/>
    </location>
    <ligand>
        <name>ATP</name>
        <dbReference type="ChEBI" id="CHEBI:30616"/>
    </ligand>
</feature>
<dbReference type="InterPro" id="IPR059000">
    <property type="entry name" value="ATPase_P-type_domA"/>
</dbReference>
<feature type="binding site" evidence="16">
    <location>
        <position position="596"/>
    </location>
    <ligand>
        <name>ATP</name>
        <dbReference type="ChEBI" id="CHEBI:30616"/>
    </ligand>
</feature>
<keyword evidence="9 17" id="KW-0460">Magnesium</keyword>
<feature type="binding site" evidence="16">
    <location>
        <position position="779"/>
    </location>
    <ligand>
        <name>ATP</name>
        <dbReference type="ChEBI" id="CHEBI:30616"/>
    </ligand>
</feature>
<keyword evidence="24" id="KW-1185">Reference proteome</keyword>
<dbReference type="Gene3D" id="3.40.1110.10">
    <property type="entry name" value="Calcium-transporting ATPase, cytoplasmic domain N"/>
    <property type="match status" value="1"/>
</dbReference>
<keyword evidence="4" id="KW-0813">Transport</keyword>
<dbReference type="InterPro" id="IPR044492">
    <property type="entry name" value="P_typ_ATPase_HD_dom"/>
</dbReference>
<dbReference type="SFLD" id="SFLDS00003">
    <property type="entry name" value="Haloacid_Dehalogenase"/>
    <property type="match status" value="1"/>
</dbReference>
<dbReference type="GO" id="GO:0140326">
    <property type="term" value="F:ATPase-coupled intramembrane lipid transporter activity"/>
    <property type="evidence" value="ECO:0007669"/>
    <property type="project" value="UniProtKB-EC"/>
</dbReference>
<feature type="binding site" evidence="16">
    <location>
        <position position="522"/>
    </location>
    <ligand>
        <name>ATP</name>
        <dbReference type="ChEBI" id="CHEBI:30616"/>
    </ligand>
</feature>
<keyword evidence="12" id="KW-0445">Lipid transport</keyword>
<dbReference type="GO" id="GO:0006890">
    <property type="term" value="P:retrograde vesicle-mediated transport, Golgi to endoplasmic reticulum"/>
    <property type="evidence" value="ECO:0007669"/>
    <property type="project" value="TreeGrafter"/>
</dbReference>
<keyword evidence="8 16" id="KW-0067">ATP-binding</keyword>
<dbReference type="GO" id="GO:0016887">
    <property type="term" value="F:ATP hydrolysis activity"/>
    <property type="evidence" value="ECO:0007669"/>
    <property type="project" value="InterPro"/>
</dbReference>
<dbReference type="Pfam" id="PF00122">
    <property type="entry name" value="E1-E2_ATPase"/>
    <property type="match status" value="1"/>
</dbReference>
<keyword evidence="10 18" id="KW-1278">Translocase</keyword>
<evidence type="ECO:0000256" key="16">
    <source>
        <dbReference type="PIRSR" id="PIRSR606539-2"/>
    </source>
</evidence>
<dbReference type="PANTHER" id="PTHR24092:SF5">
    <property type="entry name" value="PHOSPHOLIPID-TRANSPORTING ATPASE"/>
    <property type="match status" value="1"/>
</dbReference>
<dbReference type="Proteomes" id="UP000530660">
    <property type="component" value="Unassembled WGS sequence"/>
</dbReference>
<feature type="domain" description="P-type ATPase C-terminal" evidence="22">
    <location>
        <begin position="912"/>
        <end position="1142"/>
    </location>
</feature>
<dbReference type="PANTHER" id="PTHR24092">
    <property type="entry name" value="PROBABLE PHOSPHOLIPID-TRANSPORTING ATPASE"/>
    <property type="match status" value="1"/>
</dbReference>
<accession>A0A7J7IL25</accession>
<evidence type="ECO:0000256" key="9">
    <source>
        <dbReference type="ARBA" id="ARBA00022842"/>
    </source>
</evidence>
<keyword evidence="7 16" id="KW-0547">Nucleotide-binding</keyword>
<feature type="binding site" evidence="16">
    <location>
        <position position="888"/>
    </location>
    <ligand>
        <name>ATP</name>
        <dbReference type="ChEBI" id="CHEBI:30616"/>
    </ligand>
</feature>
<dbReference type="InterPro" id="IPR036412">
    <property type="entry name" value="HAD-like_sf"/>
</dbReference>
<dbReference type="AlphaFoldDB" id="A0A7J7IL25"/>
<dbReference type="InterPro" id="IPR023299">
    <property type="entry name" value="ATPase_P-typ_cyto_dom_N"/>
</dbReference>
<evidence type="ECO:0000256" key="6">
    <source>
        <dbReference type="ARBA" id="ARBA00022723"/>
    </source>
</evidence>
<feature type="transmembrane region" description="Helical" evidence="18">
    <location>
        <begin position="1110"/>
        <end position="1131"/>
    </location>
</feature>
<dbReference type="GO" id="GO:0000287">
    <property type="term" value="F:magnesium ion binding"/>
    <property type="evidence" value="ECO:0007669"/>
    <property type="project" value="UniProtKB-UniRule"/>
</dbReference>
<feature type="transmembrane region" description="Helical" evidence="18">
    <location>
        <begin position="1054"/>
        <end position="1074"/>
    </location>
</feature>
<comment type="catalytic activity">
    <reaction evidence="14 18">
        <text>ATP + H2O + phospholipidSide 1 = ADP + phosphate + phospholipidSide 2.</text>
        <dbReference type="EC" id="7.6.2.1"/>
    </reaction>
</comment>
<protein>
    <recommendedName>
        <fullName evidence="18">Phospholipid-transporting ATPase</fullName>
        <ecNumber evidence="18">7.6.2.1</ecNumber>
    </recommendedName>
</protein>
<feature type="transmembrane region" description="Helical" evidence="18">
    <location>
        <begin position="229"/>
        <end position="248"/>
    </location>
</feature>
<dbReference type="Gene3D" id="3.40.50.1000">
    <property type="entry name" value="HAD superfamily/HAD-like"/>
    <property type="match status" value="1"/>
</dbReference>
<dbReference type="EC" id="7.6.2.1" evidence="18"/>
<name>A0A7J7IL25_9RHOD</name>
<evidence type="ECO:0000256" key="12">
    <source>
        <dbReference type="ARBA" id="ARBA00023055"/>
    </source>
</evidence>
<feature type="binding site" evidence="16">
    <location>
        <position position="865"/>
    </location>
    <ligand>
        <name>ATP</name>
        <dbReference type="ChEBI" id="CHEBI:30616"/>
    </ligand>
</feature>
<dbReference type="NCBIfam" id="TIGR01494">
    <property type="entry name" value="ATPase_P-type"/>
    <property type="match status" value="2"/>
</dbReference>
<dbReference type="SUPFAM" id="SSF81665">
    <property type="entry name" value="Calcium ATPase, transmembrane domain M"/>
    <property type="match status" value="1"/>
</dbReference>
<feature type="binding site" evidence="17">
    <location>
        <position position="522"/>
    </location>
    <ligand>
        <name>Mg(2+)</name>
        <dbReference type="ChEBI" id="CHEBI:18420"/>
    </ligand>
</feature>
<feature type="transmembrane region" description="Helical" evidence="18">
    <location>
        <begin position="975"/>
        <end position="994"/>
    </location>
</feature>
<evidence type="ECO:0000256" key="11">
    <source>
        <dbReference type="ARBA" id="ARBA00022989"/>
    </source>
</evidence>
<evidence type="ECO:0000256" key="18">
    <source>
        <dbReference type="RuleBase" id="RU362033"/>
    </source>
</evidence>
<feature type="binding site" evidence="17">
    <location>
        <position position="520"/>
    </location>
    <ligand>
        <name>Mg(2+)</name>
        <dbReference type="ChEBI" id="CHEBI:18420"/>
    </ligand>
</feature>
<comment type="similarity">
    <text evidence="3 18">Belongs to the cation transport ATPase (P-type) (TC 3.A.3) family. Type IV subfamily.</text>
</comment>
<feature type="binding site" evidence="16">
    <location>
        <position position="521"/>
    </location>
    <ligand>
        <name>ATP</name>
        <dbReference type="ChEBI" id="CHEBI:30616"/>
    </ligand>
</feature>
<gene>
    <name evidence="23" type="primary">ATP9B</name>
    <name evidence="23" type="ORF">F1559_003526</name>
</gene>
<dbReference type="OrthoDB" id="377733at2759"/>
<evidence type="ECO:0000256" key="17">
    <source>
        <dbReference type="PIRSR" id="PIRSR606539-3"/>
    </source>
</evidence>
<feature type="region of interest" description="Disordered" evidence="19">
    <location>
        <begin position="100"/>
        <end position="144"/>
    </location>
</feature>
<feature type="transmembrane region" description="Helical" evidence="18">
    <location>
        <begin position="1024"/>
        <end position="1047"/>
    </location>
</feature>
<dbReference type="Pfam" id="PF16212">
    <property type="entry name" value="PhoLip_ATPase_C"/>
    <property type="match status" value="1"/>
</dbReference>
<feature type="region of interest" description="Disordered" evidence="19">
    <location>
        <begin position="28"/>
        <end position="60"/>
    </location>
</feature>
<feature type="binding site" evidence="16">
    <location>
        <position position="859"/>
    </location>
    <ligand>
        <name>ATP</name>
        <dbReference type="ChEBI" id="CHEBI:30616"/>
    </ligand>
</feature>
<dbReference type="InterPro" id="IPR006539">
    <property type="entry name" value="P-type_ATPase_IV"/>
</dbReference>
<keyword evidence="5 18" id="KW-0812">Transmembrane</keyword>
<feature type="binding site" evidence="16">
    <location>
        <position position="778"/>
    </location>
    <ligand>
        <name>ATP</name>
        <dbReference type="ChEBI" id="CHEBI:30616"/>
    </ligand>
</feature>
<keyword evidence="13 18" id="KW-0472">Membrane</keyword>
<comment type="cofactor">
    <cofactor evidence="1 17">
        <name>Mg(2+)</name>
        <dbReference type="ChEBI" id="CHEBI:18420"/>
    </cofactor>
</comment>
<feature type="active site" description="4-aspartylphosphate intermediate" evidence="15">
    <location>
        <position position="520"/>
    </location>
</feature>
<evidence type="ECO:0000259" key="21">
    <source>
        <dbReference type="Pfam" id="PF16209"/>
    </source>
</evidence>
<feature type="binding site" evidence="16">
    <location>
        <position position="697"/>
    </location>
    <ligand>
        <name>ATP</name>
        <dbReference type="ChEBI" id="CHEBI:30616"/>
    </ligand>
</feature>
<dbReference type="GO" id="GO:0005886">
    <property type="term" value="C:plasma membrane"/>
    <property type="evidence" value="ECO:0007669"/>
    <property type="project" value="TreeGrafter"/>
</dbReference>
<dbReference type="GO" id="GO:0005802">
    <property type="term" value="C:trans-Golgi network"/>
    <property type="evidence" value="ECO:0007669"/>
    <property type="project" value="TreeGrafter"/>
</dbReference>
<reference evidence="23 24" key="1">
    <citation type="journal article" date="2020" name="J. Phycol.">
        <title>Comparative genome analysis reveals Cyanidiococcus gen. nov., a new extremophilic red algal genus sister to Cyanidioschyzon (Cyanidioschyzonaceae, Rhodophyta).</title>
        <authorList>
            <person name="Liu S.-L."/>
            <person name="Chiang Y.-R."/>
            <person name="Yoon H.S."/>
            <person name="Fu H.-Y."/>
        </authorList>
    </citation>
    <scope>NUCLEOTIDE SEQUENCE [LARGE SCALE GENOMIC DNA]</scope>
    <source>
        <strain evidence="23 24">THAL066</strain>
    </source>
</reference>
<dbReference type="SFLD" id="SFLDF00027">
    <property type="entry name" value="p-type_atpase"/>
    <property type="match status" value="1"/>
</dbReference>
<evidence type="ECO:0000256" key="15">
    <source>
        <dbReference type="PIRSR" id="PIRSR606539-1"/>
    </source>
</evidence>
<evidence type="ECO:0000256" key="8">
    <source>
        <dbReference type="ARBA" id="ARBA00022840"/>
    </source>
</evidence>
<dbReference type="InterPro" id="IPR008250">
    <property type="entry name" value="ATPase_P-typ_transduc_dom_A_sf"/>
</dbReference>
<comment type="subcellular location">
    <subcellularLocation>
        <location evidence="2">Endomembrane system</location>
        <topology evidence="2">Multi-pass membrane protein</topology>
    </subcellularLocation>
    <subcellularLocation>
        <location evidence="18">Membrane</location>
        <topology evidence="18">Multi-pass membrane protein</topology>
    </subcellularLocation>
</comment>
<evidence type="ECO:0000259" key="20">
    <source>
        <dbReference type="Pfam" id="PF00122"/>
    </source>
</evidence>
<dbReference type="Pfam" id="PF13246">
    <property type="entry name" value="Cation_ATPase"/>
    <property type="match status" value="1"/>
</dbReference>
<evidence type="ECO:0000256" key="5">
    <source>
        <dbReference type="ARBA" id="ARBA00022692"/>
    </source>
</evidence>
<feature type="transmembrane region" description="Helical" evidence="18">
    <location>
        <begin position="205"/>
        <end position="223"/>
    </location>
</feature>
<dbReference type="InterPro" id="IPR018303">
    <property type="entry name" value="ATPase_P-typ_P_site"/>
</dbReference>
<dbReference type="GO" id="GO:0005524">
    <property type="term" value="F:ATP binding"/>
    <property type="evidence" value="ECO:0007669"/>
    <property type="project" value="UniProtKB-UniRule"/>
</dbReference>
<feature type="transmembrane region" description="Helical" evidence="18">
    <location>
        <begin position="1080"/>
        <end position="1103"/>
    </location>
</feature>
<feature type="binding site" evidence="16">
    <location>
        <position position="777"/>
    </location>
    <ligand>
        <name>ATP</name>
        <dbReference type="ChEBI" id="CHEBI:30616"/>
    </ligand>
</feature>
<dbReference type="InterPro" id="IPR001757">
    <property type="entry name" value="P_typ_ATPase"/>
</dbReference>
<evidence type="ECO:0000256" key="19">
    <source>
        <dbReference type="SAM" id="MobiDB-lite"/>
    </source>
</evidence>
<feature type="compositionally biased region" description="Polar residues" evidence="19">
    <location>
        <begin position="105"/>
        <end position="130"/>
    </location>
</feature>
<dbReference type="GO" id="GO:0006897">
    <property type="term" value="P:endocytosis"/>
    <property type="evidence" value="ECO:0007669"/>
    <property type="project" value="TreeGrafter"/>
</dbReference>
<dbReference type="SUPFAM" id="SSF81660">
    <property type="entry name" value="Metal cation-transporting ATPase, ATP-binding domain N"/>
    <property type="match status" value="1"/>
</dbReference>
<feature type="binding site" evidence="16">
    <location>
        <position position="520"/>
    </location>
    <ligand>
        <name>ATP</name>
        <dbReference type="ChEBI" id="CHEBI:30616"/>
    </ligand>
</feature>
<feature type="binding site" evidence="16">
    <location>
        <position position="638"/>
    </location>
    <ligand>
        <name>ATP</name>
        <dbReference type="ChEBI" id="CHEBI:30616"/>
    </ligand>
</feature>